<evidence type="ECO:0000313" key="3">
    <source>
        <dbReference type="EMBL" id="VAW02171.1"/>
    </source>
</evidence>
<dbReference type="EC" id="3.1.5.1" evidence="3"/>
<sequence>GEDVLDEAMRDFEGFDHNAQTLRIITRMERVYPGFDGLNLTWETLEGVVKHNGPVQAKAGQTLPWAFRAFEGWDWLQTSTYSGPEAQVAALADDIAYNNHDIDDGLRAGYISIEQLLELPMVGTAFKNVIDQYPGLSTNRVIKEAVRRLIGYWVRDLLQTTTANIEKIRPETADDVRALDQPLVIFSKQMQDNIAVLRSFLLNNLYRHYRVNRTRSKCTRALRQLFDVFLDDPSLLPPHLLQQTNGPEQLEPARVICDYIASMTDTFALEEYKRLFSLDVEL</sequence>
<proteinExistence type="predicted"/>
<dbReference type="EMBL" id="UOEE01000334">
    <property type="protein sequence ID" value="VAW02171.1"/>
    <property type="molecule type" value="Genomic_DNA"/>
</dbReference>
<evidence type="ECO:0000256" key="1">
    <source>
        <dbReference type="ARBA" id="ARBA00022801"/>
    </source>
</evidence>
<accession>A0A3B0S7Q6</accession>
<feature type="non-terminal residue" evidence="3">
    <location>
        <position position="1"/>
    </location>
</feature>
<protein>
    <submittedName>
        <fullName evidence="3">Deoxyguanosinetriphosphate triphosphohydrolase</fullName>
        <ecNumber evidence="3">3.1.5.1</ecNumber>
    </submittedName>
</protein>
<dbReference type="Gene3D" id="1.10.3210.10">
    <property type="entry name" value="Hypothetical protein af1432"/>
    <property type="match status" value="1"/>
</dbReference>
<reference evidence="3" key="1">
    <citation type="submission" date="2018-06" db="EMBL/GenBank/DDBJ databases">
        <authorList>
            <person name="Zhirakovskaya E."/>
        </authorList>
    </citation>
    <scope>NUCLEOTIDE SEQUENCE</scope>
</reference>
<organism evidence="3">
    <name type="scientific">hydrothermal vent metagenome</name>
    <dbReference type="NCBI Taxonomy" id="652676"/>
    <lineage>
        <taxon>unclassified sequences</taxon>
        <taxon>metagenomes</taxon>
        <taxon>ecological metagenomes</taxon>
    </lineage>
</organism>
<dbReference type="InterPro" id="IPR006261">
    <property type="entry name" value="dGTPase"/>
</dbReference>
<dbReference type="GO" id="GO:0008832">
    <property type="term" value="F:dGTPase activity"/>
    <property type="evidence" value="ECO:0007669"/>
    <property type="project" value="UniProtKB-EC"/>
</dbReference>
<evidence type="ECO:0000259" key="2">
    <source>
        <dbReference type="Pfam" id="PF13286"/>
    </source>
</evidence>
<keyword evidence="1 3" id="KW-0378">Hydrolase</keyword>
<gene>
    <name evidence="3" type="ORF">MNBD_ALPHA06-375</name>
</gene>
<dbReference type="Pfam" id="PF13286">
    <property type="entry name" value="HD_assoc"/>
    <property type="match status" value="1"/>
</dbReference>
<dbReference type="AlphaFoldDB" id="A0A3B0S7Q6"/>
<dbReference type="SUPFAM" id="SSF109604">
    <property type="entry name" value="HD-domain/PDEase-like"/>
    <property type="match status" value="1"/>
</dbReference>
<name>A0A3B0S7Q6_9ZZZZ</name>
<dbReference type="InterPro" id="IPR026875">
    <property type="entry name" value="PHydrolase_assoc_dom"/>
</dbReference>
<feature type="domain" description="Phosphohydrolase-associated" evidence="2">
    <location>
        <begin position="184"/>
        <end position="274"/>
    </location>
</feature>
<dbReference type="NCBIfam" id="TIGR01353">
    <property type="entry name" value="dGTP_triPase"/>
    <property type="match status" value="1"/>
</dbReference>